<keyword evidence="2" id="KW-0496">Mitochondrion</keyword>
<keyword evidence="1" id="KW-0812">Transmembrane</keyword>
<evidence type="ECO:0000256" key="1">
    <source>
        <dbReference type="SAM" id="Phobius"/>
    </source>
</evidence>
<organism evidence="2">
    <name type="scientific">Petalonia binghamiae</name>
    <dbReference type="NCBI Taxonomy" id="698476"/>
    <lineage>
        <taxon>Eukaryota</taxon>
        <taxon>Sar</taxon>
        <taxon>Stramenopiles</taxon>
        <taxon>Ochrophyta</taxon>
        <taxon>PX clade</taxon>
        <taxon>Phaeophyceae</taxon>
        <taxon>Ectocarpales</taxon>
        <taxon>Scytosiphonaceae</taxon>
        <taxon>Petalonia</taxon>
    </lineage>
</organism>
<gene>
    <name evidence="2" type="ORF">Pbin_034</name>
</gene>
<feature type="transmembrane region" description="Helical" evidence="1">
    <location>
        <begin position="12"/>
        <end position="45"/>
    </location>
</feature>
<protein>
    <submittedName>
        <fullName evidence="2">Uncharacterized protein</fullName>
    </submittedName>
</protein>
<geneLocation type="mitochondrion" evidence="2"/>
<dbReference type="AlphaFoldDB" id="A0A3Q8QZN6"/>
<reference evidence="2" key="1">
    <citation type="journal article" date="2020" name="Sci. Rep.">
        <title>Organelle inheritance and genome architecture variation in isogamous brown algae.</title>
        <authorList>
            <person name="Choi J.W."/>
            <person name="Graf L."/>
            <person name="Peters A.F."/>
            <person name="Cock J.M."/>
            <person name="Nishitsuji K."/>
            <person name="Arimoto A."/>
            <person name="Shoguchi E."/>
            <person name="Nagasato C."/>
            <person name="Choi C.G."/>
            <person name="Yoon H.S."/>
        </authorList>
    </citation>
    <scope>NUCLEOTIDE SEQUENCE</scope>
</reference>
<accession>A0A3Q8QZN6</accession>
<keyword evidence="1" id="KW-0472">Membrane</keyword>
<dbReference type="EMBL" id="MG488291">
    <property type="protein sequence ID" value="AZJ13620.1"/>
    <property type="molecule type" value="Genomic_DNA"/>
</dbReference>
<evidence type="ECO:0000313" key="2">
    <source>
        <dbReference type="EMBL" id="AZJ13620.1"/>
    </source>
</evidence>
<feature type="transmembrane region" description="Helical" evidence="1">
    <location>
        <begin position="57"/>
        <end position="76"/>
    </location>
</feature>
<name>A0A3Q8QZN6_9PHAE</name>
<sequence length="252" mass="28849">MNLKWFLSIKNVYVVICTCTLSFFFMVLISPIISVFILLVSTIFLSCKNNYKDIFMIWGFFFFTWYFLFTACMLGFDSPIWIGGEYSRLILEYLVINTSNYSGPIRWYTFMLENFCIQSVVLLDLISNKLGFSLYVPSLLKGLLILCKSILGKGGGSSPKCSPEKGSKFFSSKVVKESKTYPVKTDVLDSCAEIRDSIRRTRGYFDLYNGGNRISGNCHISYLEVSIPFYQNLSLCFSRNATKEELANNKKK</sequence>
<proteinExistence type="predicted"/>
<keyword evidence="1" id="KW-1133">Transmembrane helix</keyword>